<name>A0A0F9JXT5_9ZZZZ</name>
<evidence type="ECO:0000259" key="10">
    <source>
        <dbReference type="Pfam" id="PF12323"/>
    </source>
</evidence>
<keyword evidence="3" id="KW-0815">Transposition</keyword>
<dbReference type="PANTHER" id="PTHR30405">
    <property type="entry name" value="TRANSPOSASE"/>
    <property type="match status" value="1"/>
</dbReference>
<accession>A0A0F9JXT5</accession>
<dbReference type="GO" id="GO:0006310">
    <property type="term" value="P:DNA recombination"/>
    <property type="evidence" value="ECO:0007669"/>
    <property type="project" value="UniProtKB-KW"/>
</dbReference>
<keyword evidence="5" id="KW-0862">Zinc</keyword>
<comment type="caution">
    <text evidence="11">The sequence shown here is derived from an EMBL/GenBank/DDBJ whole genome shotgun (WGS) entry which is preliminary data.</text>
</comment>
<dbReference type="InterPro" id="IPR051399">
    <property type="entry name" value="RNA-guided_DNA_endo/Transpos"/>
</dbReference>
<sequence>MSQLVEKAYKYRFYPTKFQKEILEKTFGCTRMVYNHFLDLRSKTYKEEKKSINYNDTSKFLTSLKTENPWLKEISSVCLQQSLRHLDRAFESFFKKKSKYPNFKKKKNKQSAKYMKTSFTYKDDKITLAKMKDSLNIRWSRKFKTDPTSLTITKETDNTYYISIIVKEKIDPLEFKKKKIGIDLGIIDTITDSDGNNIKNPKLLNKALKKLKQRQKSLSRKLKKSKNRIKARKKLAKLHLYIKNKRLDFLHKLSWQLVNENQVIAAERLNIKNMLKNRHLAKSISDVSWKQLITFLEYKSKWYKRIFFQVDPFFPSSKTCNSCGHKLSKLPLSIRKWNCPNCNIVNNRDENAAKNVLDEAIKEIKEEYRGTLGNVSLWSLCKTFLEDSKKALNCEAGT</sequence>
<comment type="similarity">
    <text evidence="1">In the C-terminal section; belongs to the transposase 35 family.</text>
</comment>
<feature type="domain" description="Probable transposase IS891/IS1136/IS1341" evidence="8">
    <location>
        <begin position="168"/>
        <end position="277"/>
    </location>
</feature>
<evidence type="ECO:0008006" key="12">
    <source>
        <dbReference type="Google" id="ProtNLM"/>
    </source>
</evidence>
<dbReference type="InterPro" id="IPR001959">
    <property type="entry name" value="Transposase"/>
</dbReference>
<evidence type="ECO:0000259" key="8">
    <source>
        <dbReference type="Pfam" id="PF01385"/>
    </source>
</evidence>
<evidence type="ECO:0000313" key="11">
    <source>
        <dbReference type="EMBL" id="KKM14708.1"/>
    </source>
</evidence>
<dbReference type="InterPro" id="IPR021027">
    <property type="entry name" value="Transposase_put_HTH"/>
</dbReference>
<dbReference type="InterPro" id="IPR010095">
    <property type="entry name" value="Cas12f1-like_TNB"/>
</dbReference>
<dbReference type="GO" id="GO:0032196">
    <property type="term" value="P:transposition"/>
    <property type="evidence" value="ECO:0007669"/>
    <property type="project" value="UniProtKB-KW"/>
</dbReference>
<dbReference type="GO" id="GO:0003677">
    <property type="term" value="F:DNA binding"/>
    <property type="evidence" value="ECO:0007669"/>
    <property type="project" value="UniProtKB-KW"/>
</dbReference>
<keyword evidence="4" id="KW-0479">Metal-binding</keyword>
<dbReference type="NCBIfam" id="NF040570">
    <property type="entry name" value="guided_TnpB"/>
    <property type="match status" value="1"/>
</dbReference>
<keyword evidence="6" id="KW-0238">DNA-binding</keyword>
<proteinExistence type="inferred from homology"/>
<evidence type="ECO:0000256" key="6">
    <source>
        <dbReference type="ARBA" id="ARBA00023125"/>
    </source>
</evidence>
<dbReference type="Pfam" id="PF12323">
    <property type="entry name" value="HTH_OrfB_IS605"/>
    <property type="match status" value="1"/>
</dbReference>
<comment type="similarity">
    <text evidence="2">In the N-terminal section; belongs to the transposase 2 family.</text>
</comment>
<keyword evidence="7" id="KW-0233">DNA recombination</keyword>
<gene>
    <name evidence="11" type="ORF">LCGC14_1703400</name>
</gene>
<dbReference type="EMBL" id="LAZR01015084">
    <property type="protein sequence ID" value="KKM14708.1"/>
    <property type="molecule type" value="Genomic_DNA"/>
</dbReference>
<protein>
    <recommendedName>
        <fullName evidence="12">Transposase</fullName>
    </recommendedName>
</protein>
<organism evidence="11">
    <name type="scientific">marine sediment metagenome</name>
    <dbReference type="NCBI Taxonomy" id="412755"/>
    <lineage>
        <taxon>unclassified sequences</taxon>
        <taxon>metagenomes</taxon>
        <taxon>ecological metagenomes</taxon>
    </lineage>
</organism>
<evidence type="ECO:0000256" key="7">
    <source>
        <dbReference type="ARBA" id="ARBA00023172"/>
    </source>
</evidence>
<dbReference type="GO" id="GO:0046872">
    <property type="term" value="F:metal ion binding"/>
    <property type="evidence" value="ECO:0007669"/>
    <property type="project" value="UniProtKB-KW"/>
</dbReference>
<dbReference type="NCBIfam" id="TIGR01766">
    <property type="entry name" value="IS200/IS605 family accessory protein TnpB-like domain"/>
    <property type="match status" value="1"/>
</dbReference>
<evidence type="ECO:0000256" key="2">
    <source>
        <dbReference type="ARBA" id="ARBA00011044"/>
    </source>
</evidence>
<feature type="domain" description="Transposase putative helix-turn-helix" evidence="10">
    <location>
        <begin position="5"/>
        <end position="50"/>
    </location>
</feature>
<evidence type="ECO:0000256" key="1">
    <source>
        <dbReference type="ARBA" id="ARBA00008761"/>
    </source>
</evidence>
<dbReference type="PANTHER" id="PTHR30405:SF25">
    <property type="entry name" value="RNA-GUIDED DNA ENDONUCLEASE INSQ-RELATED"/>
    <property type="match status" value="1"/>
</dbReference>
<dbReference type="Pfam" id="PF07282">
    <property type="entry name" value="Cas12f1-like_TNB"/>
    <property type="match status" value="1"/>
</dbReference>
<dbReference type="AlphaFoldDB" id="A0A0F9JXT5"/>
<evidence type="ECO:0000259" key="9">
    <source>
        <dbReference type="Pfam" id="PF07282"/>
    </source>
</evidence>
<feature type="domain" description="Cas12f1-like TNB" evidence="9">
    <location>
        <begin position="289"/>
        <end position="356"/>
    </location>
</feature>
<evidence type="ECO:0000256" key="4">
    <source>
        <dbReference type="ARBA" id="ARBA00022723"/>
    </source>
</evidence>
<reference evidence="11" key="1">
    <citation type="journal article" date="2015" name="Nature">
        <title>Complex archaea that bridge the gap between prokaryotes and eukaryotes.</title>
        <authorList>
            <person name="Spang A."/>
            <person name="Saw J.H."/>
            <person name="Jorgensen S.L."/>
            <person name="Zaremba-Niedzwiedzka K."/>
            <person name="Martijn J."/>
            <person name="Lind A.E."/>
            <person name="van Eijk R."/>
            <person name="Schleper C."/>
            <person name="Guy L."/>
            <person name="Ettema T.J."/>
        </authorList>
    </citation>
    <scope>NUCLEOTIDE SEQUENCE</scope>
</reference>
<evidence type="ECO:0000256" key="3">
    <source>
        <dbReference type="ARBA" id="ARBA00022578"/>
    </source>
</evidence>
<dbReference type="Pfam" id="PF01385">
    <property type="entry name" value="OrfB_IS605"/>
    <property type="match status" value="1"/>
</dbReference>
<evidence type="ECO:0000256" key="5">
    <source>
        <dbReference type="ARBA" id="ARBA00022833"/>
    </source>
</evidence>